<feature type="compositionally biased region" description="Pro residues" evidence="10">
    <location>
        <begin position="438"/>
        <end position="455"/>
    </location>
</feature>
<comment type="subcellular location">
    <subcellularLocation>
        <location evidence="1">Cytoplasm</location>
        <location evidence="1">Cytoskeleton</location>
    </subcellularLocation>
</comment>
<evidence type="ECO:0000256" key="9">
    <source>
        <dbReference type="SAM" id="Coils"/>
    </source>
</evidence>
<evidence type="ECO:0000256" key="7">
    <source>
        <dbReference type="PROSITE-ProRule" id="PRU00283"/>
    </source>
</evidence>
<feature type="coiled-coil region" evidence="9">
    <location>
        <begin position="617"/>
        <end position="822"/>
    </location>
</feature>
<evidence type="ECO:0000256" key="1">
    <source>
        <dbReference type="ARBA" id="ARBA00004245"/>
    </source>
</evidence>
<dbReference type="InterPro" id="IPR027417">
    <property type="entry name" value="P-loop_NTPase"/>
</dbReference>
<dbReference type="PROSITE" id="PS50067">
    <property type="entry name" value="KINESIN_MOTOR_2"/>
    <property type="match status" value="1"/>
</dbReference>
<dbReference type="GO" id="GO:0005874">
    <property type="term" value="C:microtubule"/>
    <property type="evidence" value="ECO:0007669"/>
    <property type="project" value="UniProtKB-KW"/>
</dbReference>
<dbReference type="AlphaFoldDB" id="A0AAD9NCJ1"/>
<dbReference type="GO" id="GO:0005524">
    <property type="term" value="F:ATP binding"/>
    <property type="evidence" value="ECO:0007669"/>
    <property type="project" value="UniProtKB-UniRule"/>
</dbReference>
<dbReference type="InterPro" id="IPR019821">
    <property type="entry name" value="Kinesin_motor_CS"/>
</dbReference>
<evidence type="ECO:0000313" key="13">
    <source>
        <dbReference type="Proteomes" id="UP001209878"/>
    </source>
</evidence>
<feature type="domain" description="Kinesin motor" evidence="11">
    <location>
        <begin position="4"/>
        <end position="328"/>
    </location>
</feature>
<keyword evidence="2 7" id="KW-0547">Nucleotide-binding</keyword>
<evidence type="ECO:0000256" key="5">
    <source>
        <dbReference type="ARBA" id="ARBA00023175"/>
    </source>
</evidence>
<evidence type="ECO:0000259" key="11">
    <source>
        <dbReference type="PROSITE" id="PS50067"/>
    </source>
</evidence>
<dbReference type="PANTHER" id="PTHR47968:SF75">
    <property type="entry name" value="CENTROMERE-ASSOCIATED PROTEIN E"/>
    <property type="match status" value="1"/>
</dbReference>
<dbReference type="GO" id="GO:0003777">
    <property type="term" value="F:microtubule motor activity"/>
    <property type="evidence" value="ECO:0007669"/>
    <property type="project" value="InterPro"/>
</dbReference>
<evidence type="ECO:0000256" key="3">
    <source>
        <dbReference type="ARBA" id="ARBA00022840"/>
    </source>
</evidence>
<gene>
    <name evidence="12" type="ORF">NP493_1533g00026</name>
</gene>
<dbReference type="EMBL" id="JAODUO010001533">
    <property type="protein sequence ID" value="KAK2162219.1"/>
    <property type="molecule type" value="Genomic_DNA"/>
</dbReference>
<keyword evidence="4 9" id="KW-0175">Coiled coil</keyword>
<dbReference type="Pfam" id="PF00225">
    <property type="entry name" value="Kinesin"/>
    <property type="match status" value="1"/>
</dbReference>
<dbReference type="InterPro" id="IPR036961">
    <property type="entry name" value="Kinesin_motor_dom_sf"/>
</dbReference>
<feature type="binding site" evidence="7">
    <location>
        <begin position="85"/>
        <end position="92"/>
    </location>
    <ligand>
        <name>ATP</name>
        <dbReference type="ChEBI" id="CHEBI:30616"/>
    </ligand>
</feature>
<keyword evidence="3 7" id="KW-0067">ATP-binding</keyword>
<name>A0AAD9NCJ1_RIDPI</name>
<feature type="region of interest" description="Disordered" evidence="10">
    <location>
        <begin position="431"/>
        <end position="468"/>
    </location>
</feature>
<feature type="coiled-coil region" evidence="9">
    <location>
        <begin position="337"/>
        <end position="364"/>
    </location>
</feature>
<keyword evidence="8" id="KW-0493">Microtubule</keyword>
<organism evidence="12 13">
    <name type="scientific">Ridgeia piscesae</name>
    <name type="common">Tubeworm</name>
    <dbReference type="NCBI Taxonomy" id="27915"/>
    <lineage>
        <taxon>Eukaryota</taxon>
        <taxon>Metazoa</taxon>
        <taxon>Spiralia</taxon>
        <taxon>Lophotrochozoa</taxon>
        <taxon>Annelida</taxon>
        <taxon>Polychaeta</taxon>
        <taxon>Sedentaria</taxon>
        <taxon>Canalipalpata</taxon>
        <taxon>Sabellida</taxon>
        <taxon>Siboglinidae</taxon>
        <taxon>Ridgeia</taxon>
    </lineage>
</organism>
<dbReference type="InterPro" id="IPR001752">
    <property type="entry name" value="Kinesin_motor_dom"/>
</dbReference>
<comment type="caution">
    <text evidence="12">The sequence shown here is derived from an EMBL/GenBank/DDBJ whole genome shotgun (WGS) entry which is preliminary data.</text>
</comment>
<dbReference type="PROSITE" id="PS00411">
    <property type="entry name" value="KINESIN_MOTOR_1"/>
    <property type="match status" value="1"/>
</dbReference>
<protein>
    <recommendedName>
        <fullName evidence="8">Kinesin-like protein</fullName>
    </recommendedName>
</protein>
<dbReference type="SMART" id="SM00129">
    <property type="entry name" value="KISc"/>
    <property type="match status" value="1"/>
</dbReference>
<evidence type="ECO:0000256" key="8">
    <source>
        <dbReference type="RuleBase" id="RU000394"/>
    </source>
</evidence>
<dbReference type="GO" id="GO:0008017">
    <property type="term" value="F:microtubule binding"/>
    <property type="evidence" value="ECO:0007669"/>
    <property type="project" value="InterPro"/>
</dbReference>
<dbReference type="FunFam" id="3.40.850.10:FF:000177">
    <property type="entry name" value="Kinesin-like protein"/>
    <property type="match status" value="1"/>
</dbReference>
<dbReference type="Gene3D" id="3.40.850.10">
    <property type="entry name" value="Kinesin motor domain"/>
    <property type="match status" value="1"/>
</dbReference>
<dbReference type="PANTHER" id="PTHR47968">
    <property type="entry name" value="CENTROMERE PROTEIN E"/>
    <property type="match status" value="1"/>
</dbReference>
<dbReference type="PRINTS" id="PR00380">
    <property type="entry name" value="KINESINHEAVY"/>
</dbReference>
<evidence type="ECO:0000256" key="4">
    <source>
        <dbReference type="ARBA" id="ARBA00023054"/>
    </source>
</evidence>
<evidence type="ECO:0000256" key="10">
    <source>
        <dbReference type="SAM" id="MobiDB-lite"/>
    </source>
</evidence>
<sequence>MSDNIIVAIRMRPFITRERDSTSHWMVEQMNQIRQVNIDDKHLAAYVYDRVYDQVSTTEEVYNDTAAPIVKAAMLGFHGTIFAYGQTSSGKTHTMTGDKDSPGIVQLAVEDIFNTIENSPEREFLIRVSYLEIYQENVVDLLGNLAKHLDIKENYHGTVFVDNLKENVATSVEEVMAEMKKAEVNRHIGATKMNERSSRSHTIFRVIIESHLRTEESGKSDDVDDAVMVAHLNFVDLAGSENAKQTAASGQRLAESCAINKSLLSLSLVIGQLSTGSTFVNYRNSRLTRILQNALGGNSKTAIICTISPASLEQTISTLRFATSAKSIKNKPVVNEVISGETMLKRYKKEINDLKKQLEEAKSVSSKVCSDTRMSQSKEDKIELLTRLFCVSSQLGGATGAVQKAKMEARRRETWCPGRGGMPLPPFLAERGATYPQPLLPPSMLPPDSPEPSPPRLQSTEAESEDKQKCHLEEIACITQSRDEALEQAEDARNKLIEIKTVGRTMLSKYQQQVADLEAELKSATLEAEETHKLHLAEKARLTQDCEEMRDELDAARTQVSDMEDLGREMISKHNHQVELLEAELTAVKEGQKAAACEVSKDVLLIPGHCGSTSCSCARHLVEIERLTQDRDKAHKELEAARTQINELQNLGKEMISKHNHQVALLEADLEAAKKKEPCVSCECHLEEIARLTKSRSEAVEEVRREMEEMKVMGVEMIQSLQQQVVSLEAELKTTREEQDQKSSKLYQIHLAKMSRLKQDCEEADEELETAQTQIDTLQHQVAQLEAQLKSSKNDGRQYVTRETYENERQRLMRCCDEADSELQAIKRSQCV</sequence>
<accession>A0AAD9NCJ1</accession>
<proteinExistence type="inferred from homology"/>
<reference evidence="12" key="1">
    <citation type="journal article" date="2023" name="Mol. Biol. Evol.">
        <title>Third-Generation Sequencing Reveals the Adaptive Role of the Epigenome in Three Deep-Sea Polychaetes.</title>
        <authorList>
            <person name="Perez M."/>
            <person name="Aroh O."/>
            <person name="Sun Y."/>
            <person name="Lan Y."/>
            <person name="Juniper S.K."/>
            <person name="Young C.R."/>
            <person name="Angers B."/>
            <person name="Qian P.Y."/>
        </authorList>
    </citation>
    <scope>NUCLEOTIDE SEQUENCE</scope>
    <source>
        <strain evidence="12">R07B-5</strain>
    </source>
</reference>
<comment type="similarity">
    <text evidence="7 8">Belongs to the TRAFAC class myosin-kinesin ATPase superfamily. Kinesin family.</text>
</comment>
<keyword evidence="6" id="KW-0963">Cytoplasm</keyword>
<dbReference type="SUPFAM" id="SSF52540">
    <property type="entry name" value="P-loop containing nucleoside triphosphate hydrolases"/>
    <property type="match status" value="1"/>
</dbReference>
<evidence type="ECO:0000256" key="2">
    <source>
        <dbReference type="ARBA" id="ARBA00022741"/>
    </source>
</evidence>
<keyword evidence="13" id="KW-1185">Reference proteome</keyword>
<dbReference type="Proteomes" id="UP001209878">
    <property type="component" value="Unassembled WGS sequence"/>
</dbReference>
<evidence type="ECO:0000256" key="6">
    <source>
        <dbReference type="ARBA" id="ARBA00023212"/>
    </source>
</evidence>
<evidence type="ECO:0000313" key="12">
    <source>
        <dbReference type="EMBL" id="KAK2162219.1"/>
    </source>
</evidence>
<keyword evidence="6" id="KW-0206">Cytoskeleton</keyword>
<dbReference type="GO" id="GO:0000278">
    <property type="term" value="P:mitotic cell cycle"/>
    <property type="evidence" value="ECO:0007669"/>
    <property type="project" value="TreeGrafter"/>
</dbReference>
<keyword evidence="5 7" id="KW-0505">Motor protein</keyword>
<feature type="coiled-coil region" evidence="9">
    <location>
        <begin position="475"/>
        <end position="566"/>
    </location>
</feature>
<dbReference type="InterPro" id="IPR027640">
    <property type="entry name" value="Kinesin-like_fam"/>
</dbReference>
<dbReference type="GO" id="GO:0007018">
    <property type="term" value="P:microtubule-based movement"/>
    <property type="evidence" value="ECO:0007669"/>
    <property type="project" value="InterPro"/>
</dbReference>